<dbReference type="Pfam" id="PF13041">
    <property type="entry name" value="PPR_2"/>
    <property type="match status" value="1"/>
</dbReference>
<comment type="function">
    <text evidence="4">Regulates mitochondrial small subunit maturation by controlling 15S rRNA 5'-end processing. Localizes to the 5' precursor of the 15S rRNA in a position that is subsequently occupied by mS47 in the mature yeast mtSSU. Uses structure and sequence-specific RNA recognition, binding to a single-stranded region of the precursor and specifically recognizing bases -6 to -1. The exchange of Ccm1 for mS47 is coupled to the irreversible removal of precursor rRNA that is accompanied by conformational changes of the mitoribosomal proteins uS5m and mS26. These conformational changes signal completion of 5'-end rRNA processing through protection of the mature 5'-end of the 15S rRNA and stabilization of mS47. The removal of the 5' precursor together with the dissociation of Ccm1 may be catalyzed by the 5'-3' exoribonuclease Pet127. Involved in the specific removal of group I introns in mitochondrial encoded transcripts.</text>
</comment>
<dbReference type="InterPro" id="IPR011990">
    <property type="entry name" value="TPR-like_helical_dom_sf"/>
</dbReference>
<evidence type="ECO:0000256" key="6">
    <source>
        <dbReference type="PROSITE-ProRule" id="PRU00708"/>
    </source>
</evidence>
<evidence type="ECO:0000256" key="2">
    <source>
        <dbReference type="ARBA" id="ARBA00006192"/>
    </source>
</evidence>
<organism evidence="7 8">
    <name type="scientific">Lachancea quebecensis</name>
    <dbReference type="NCBI Taxonomy" id="1654605"/>
    <lineage>
        <taxon>Eukaryota</taxon>
        <taxon>Fungi</taxon>
        <taxon>Dikarya</taxon>
        <taxon>Ascomycota</taxon>
        <taxon>Saccharomycotina</taxon>
        <taxon>Saccharomycetes</taxon>
        <taxon>Saccharomycetales</taxon>
        <taxon>Saccharomycetaceae</taxon>
        <taxon>Lachancea</taxon>
    </lineage>
</organism>
<comment type="similarity">
    <text evidence="2">Belongs to the CCM1 family.</text>
</comment>
<dbReference type="Gene3D" id="1.25.40.10">
    <property type="entry name" value="Tetratricopeptide repeat domain"/>
    <property type="match status" value="1"/>
</dbReference>
<protein>
    <submittedName>
        <fullName evidence="7">LAQU0S07e03862g1_1</fullName>
    </submittedName>
</protein>
<dbReference type="PANTHER" id="PTHR47447">
    <property type="entry name" value="OS03G0856100 PROTEIN"/>
    <property type="match status" value="1"/>
</dbReference>
<evidence type="ECO:0000313" key="8">
    <source>
        <dbReference type="Proteomes" id="UP000236544"/>
    </source>
</evidence>
<evidence type="ECO:0000313" key="7">
    <source>
        <dbReference type="EMBL" id="CUS22948.1"/>
    </source>
</evidence>
<feature type="repeat" description="PPR" evidence="6">
    <location>
        <begin position="369"/>
        <end position="403"/>
    </location>
</feature>
<name>A0A0P1KST3_9SACH</name>
<dbReference type="NCBIfam" id="TIGR00756">
    <property type="entry name" value="PPR"/>
    <property type="match status" value="1"/>
</dbReference>
<reference evidence="8" key="1">
    <citation type="submission" date="2015-10" db="EMBL/GenBank/DDBJ databases">
        <authorList>
            <person name="Devillers H."/>
        </authorList>
    </citation>
    <scope>NUCLEOTIDE SEQUENCE [LARGE SCALE GENOMIC DNA]</scope>
</reference>
<gene>
    <name evidence="7" type="ORF">LAQU0_S07e03862g</name>
</gene>
<dbReference type="AlphaFoldDB" id="A0A0P1KST3"/>
<proteinExistence type="inferred from homology"/>
<comment type="subunit">
    <text evidence="5">Binds to mitochondrial small subunit 15S rRNA.</text>
</comment>
<evidence type="ECO:0000256" key="4">
    <source>
        <dbReference type="ARBA" id="ARBA00044493"/>
    </source>
</evidence>
<dbReference type="Proteomes" id="UP000236544">
    <property type="component" value="Unassembled WGS sequence"/>
</dbReference>
<dbReference type="PANTHER" id="PTHR47447:SF17">
    <property type="entry name" value="OS12G0638900 PROTEIN"/>
    <property type="match status" value="1"/>
</dbReference>
<dbReference type="EMBL" id="LN890573">
    <property type="protein sequence ID" value="CUS22948.1"/>
    <property type="molecule type" value="Genomic_DNA"/>
</dbReference>
<sequence length="871" mass="99799">MLGRRLVGVKPQSGILFKRYVVVPASNRTRRRRKDVGGIRKDVSVEELELDKALDLRDPKELEFKLRQLREFTKNLAAQIRVADDLVKKEAAQNEYAGKSKEEDADDAASVILGTHSNLRHEQRLLLEGKDLSSIILSVSHQVKKLLPETLLKRINDDELVLRSLINHRNSDWNAIISKLHKCPEKLDGVSQRALKKYVLAKAKNLSLESIRKADAMLLSNIDHDLTKFSTSMYEFLFYNLSNLKPSQDPSSNYNKEIYAMMESLLDRYDEAQKIIIGRKVEDEALEGTMQKIEMNQFILNCCIKFASRLLDASKMNSFLSKFNNDYHVLPNRENYTVIAQFYTKLGLNDKAWDIFATMKFLSAEHKPDAKTYTCMLSLCNREKNYAKAIDLFNEMIDLKVDPTAETLNALVKTLATVSGDPVASEGKAESLRLLAWKYLHQNEDLVNLKSGNFEDTILAMMSLCAYDGDVGLARALYFRYITTKFKSNSEFWRIRNGDHSSVDYKRIWARTLNPLLLNYLMLAYANYLPSKLPLLLGFEQGAITRRNLINNVDYLYKFQNDDAGPRVKLPMLPLADINQPSQILLESRAVWQFNLEFGGLCDLRIPPSDSSKILKDLAASAESIENFSFQVLHQIALWKTQLVNHNALNPKSLMTYLTIPVKLGDKKEFLLRVSEFSYEQQAFEKHILSLYVNAKQQQLGAAAGSDTHSTRDEIKKQLSDQTFFNEETNIAFLSSMKHKIIRNSSIYELTMKAAIKFQDQGLATQAWESRGSYRKTLAFQNLPVAERAKKDAAFASLMVDFFTQQQMYTDAMGIIMASQRHIRWSYPMVKRLHRKLVELEDTRSIKILMEIMNKRSKSDNRADAVTPRLV</sequence>
<evidence type="ECO:0000256" key="1">
    <source>
        <dbReference type="ARBA" id="ARBA00004173"/>
    </source>
</evidence>
<keyword evidence="3" id="KW-0677">Repeat</keyword>
<evidence type="ECO:0000256" key="3">
    <source>
        <dbReference type="ARBA" id="ARBA00022737"/>
    </source>
</evidence>
<evidence type="ECO:0000256" key="5">
    <source>
        <dbReference type="ARBA" id="ARBA00044511"/>
    </source>
</evidence>
<dbReference type="OrthoDB" id="185373at2759"/>
<accession>A0A0P1KST3</accession>
<dbReference type="GO" id="GO:0005739">
    <property type="term" value="C:mitochondrion"/>
    <property type="evidence" value="ECO:0007669"/>
    <property type="project" value="UniProtKB-SubCell"/>
</dbReference>
<comment type="subcellular location">
    <subcellularLocation>
        <location evidence="1">Mitochondrion</location>
    </subcellularLocation>
</comment>
<dbReference type="PROSITE" id="PS51375">
    <property type="entry name" value="PPR"/>
    <property type="match status" value="1"/>
</dbReference>
<dbReference type="InterPro" id="IPR002885">
    <property type="entry name" value="PPR_rpt"/>
</dbReference>
<keyword evidence="8" id="KW-1185">Reference proteome</keyword>